<dbReference type="Pfam" id="PF09837">
    <property type="entry name" value="DUF2064"/>
    <property type="match status" value="1"/>
</dbReference>
<dbReference type="Proteomes" id="UP000004318">
    <property type="component" value="Unassembled WGS sequence"/>
</dbReference>
<comment type="caution">
    <text evidence="1">The sequence shown here is derived from an EMBL/GenBank/DDBJ whole genome shotgun (WGS) entry which is preliminary data.</text>
</comment>
<dbReference type="PANTHER" id="PTHR36529:SF1">
    <property type="entry name" value="GLYCOSYLTRANSFERASE"/>
    <property type="match status" value="1"/>
</dbReference>
<sequence>MRRHLVVMVKEPRPGRVKTRLGQEIGPVPAAWWMRHQTARLLRRLRDPRWTLWLAVAPDTAVASRIWPADLPRIAQGRGDLGDRMGRILRGAPDCAPLPSRGPLCIVGSDIPGLGRSQVARAFALLGGHDAVFGPATDGGYWLVGLKRLGPPPPVLFRGVRWSSPWTLADSVATLPGLRVAHADTLSDVDTAADLAHPGRPVS</sequence>
<gene>
    <name evidence="1" type="ORF">OB2597_14104</name>
</gene>
<evidence type="ECO:0000313" key="1">
    <source>
        <dbReference type="EMBL" id="EAQ01097.1"/>
    </source>
</evidence>
<evidence type="ECO:0000313" key="2">
    <source>
        <dbReference type="Proteomes" id="UP000004318"/>
    </source>
</evidence>
<evidence type="ECO:0008006" key="3">
    <source>
        <dbReference type="Google" id="ProtNLM"/>
    </source>
</evidence>
<dbReference type="InterPro" id="IPR018641">
    <property type="entry name" value="Trfase_1_rSAM/seldom-assoc"/>
</dbReference>
<dbReference type="HOGENOM" id="CLU_075662_2_1_5"/>
<dbReference type="STRING" id="252305.OB2597_14104"/>
<dbReference type="AlphaFoldDB" id="A3U3W1"/>
<proteinExistence type="predicted"/>
<dbReference type="Gene3D" id="3.90.550.10">
    <property type="entry name" value="Spore Coat Polysaccharide Biosynthesis Protein SpsA, Chain A"/>
    <property type="match status" value="1"/>
</dbReference>
<dbReference type="EMBL" id="AAMO01000018">
    <property type="protein sequence ID" value="EAQ01097.1"/>
    <property type="molecule type" value="Genomic_DNA"/>
</dbReference>
<keyword evidence="2" id="KW-1185">Reference proteome</keyword>
<dbReference type="OrthoDB" id="9798250at2"/>
<dbReference type="InterPro" id="IPR029044">
    <property type="entry name" value="Nucleotide-diphossugar_trans"/>
</dbReference>
<reference evidence="1 2" key="1">
    <citation type="journal article" date="2010" name="J. Bacteriol.">
        <title>Genome sequences of Oceanicola granulosus HTCC2516(T) and Oceanicola batsensis HTCC2597(TDelta).</title>
        <authorList>
            <person name="Thrash J.C."/>
            <person name="Cho J.C."/>
            <person name="Vergin K.L."/>
            <person name="Giovannoni S.J."/>
        </authorList>
    </citation>
    <scope>NUCLEOTIDE SEQUENCE [LARGE SCALE GENOMIC DNA]</scope>
    <source>
        <strain evidence="2">ATCC BAA-863 / DSM 15984 / KCTC 12145 / HTCC2597</strain>
    </source>
</reference>
<name>A3U3W1_PSEBH</name>
<dbReference type="SUPFAM" id="SSF53448">
    <property type="entry name" value="Nucleotide-diphospho-sugar transferases"/>
    <property type="match status" value="1"/>
</dbReference>
<organism evidence="1 2">
    <name type="scientific">Pseudooceanicola batsensis (strain ATCC BAA-863 / DSM 15984 / KCTC 12145 / HTCC2597)</name>
    <name type="common">Oceanicola batsensis</name>
    <dbReference type="NCBI Taxonomy" id="252305"/>
    <lineage>
        <taxon>Bacteria</taxon>
        <taxon>Pseudomonadati</taxon>
        <taxon>Pseudomonadota</taxon>
        <taxon>Alphaproteobacteria</taxon>
        <taxon>Rhodobacterales</taxon>
        <taxon>Paracoccaceae</taxon>
        <taxon>Pseudooceanicola</taxon>
    </lineage>
</organism>
<dbReference type="PANTHER" id="PTHR36529">
    <property type="entry name" value="SLL1095 PROTEIN"/>
    <property type="match status" value="1"/>
</dbReference>
<protein>
    <recommendedName>
        <fullName evidence="3">Glycosyltransferase</fullName>
    </recommendedName>
</protein>
<dbReference type="RefSeq" id="WP_009807033.1">
    <property type="nucleotide sequence ID" value="NZ_CH724131.1"/>
</dbReference>
<accession>A3U3W1</accession>
<dbReference type="eggNOG" id="COG3222">
    <property type="taxonomic scope" value="Bacteria"/>
</dbReference>